<dbReference type="KEGG" id="paeb:NCGM1900_3657"/>
<reference evidence="8" key="10">
    <citation type="submission" date="2023-06" db="EMBL/GenBank/DDBJ databases">
        <authorList>
            <consortium name="Clinical and Environmental Microbiology Branch: Whole genome sequencing antimicrobial resistance pathogens in the healthcare setting"/>
        </authorList>
    </citation>
    <scope>NUCLEOTIDE SEQUENCE</scope>
    <source>
        <strain evidence="8">2021CK-01020</strain>
    </source>
</reference>
<dbReference type="EMBL" id="WOAD01000034">
    <property type="protein sequence ID" value="MUI38717.1"/>
    <property type="molecule type" value="Genomic_DNA"/>
</dbReference>
<evidence type="ECO:0000313" key="5">
    <source>
        <dbReference type="EMBL" id="OTI65317.1"/>
    </source>
</evidence>
<dbReference type="AlphaFoldDB" id="A0A069QEH3"/>
<dbReference type="Proteomes" id="UP000270834">
    <property type="component" value="Unassembled WGS sequence"/>
</dbReference>
<evidence type="ECO:0000313" key="14">
    <source>
        <dbReference type="Proteomes" id="UP000644192"/>
    </source>
</evidence>
<evidence type="ECO:0000313" key="6">
    <source>
        <dbReference type="EMBL" id="RMS54194.1"/>
    </source>
</evidence>
<proteinExistence type="predicted"/>
<evidence type="ECO:0000313" key="3">
    <source>
        <dbReference type="EMBL" id="MUI38717.1"/>
    </source>
</evidence>
<accession>A0A069QEH3</accession>
<evidence type="ECO:0000313" key="1">
    <source>
        <dbReference type="EMBL" id="ALI59344.1"/>
    </source>
</evidence>
<reference evidence="8" key="11">
    <citation type="submission" date="2023-10" db="EMBL/GenBank/DDBJ databases">
        <title>Pathogen: clinical or host-associated sample.</title>
        <authorList>
            <person name="Hergert J."/>
            <person name="Casey R."/>
            <person name="Wagner J."/>
            <person name="Young E.L."/>
            <person name="Oakeson K.F."/>
        </authorList>
    </citation>
    <scope>NUCLEOTIDE SEQUENCE</scope>
    <source>
        <strain evidence="8">2021CK-01020</strain>
    </source>
</reference>
<reference evidence="2" key="1">
    <citation type="submission" date="2015-06" db="EMBL/GenBank/DDBJ databases">
        <authorList>
            <person name="Radhakrishnan R."/>
            <person name="Underwood A."/>
            <person name="Al-Shahib A."/>
        </authorList>
    </citation>
    <scope>NUCLEOTIDE SEQUENCE</scope>
    <source>
        <strain evidence="2">P19_London_7_VIM_2_05_10</strain>
    </source>
</reference>
<reference evidence="9" key="2">
    <citation type="submission" date="2015-06" db="EMBL/GenBank/DDBJ databases">
        <authorList>
            <person name="Radhakrishnan Rajesh"/>
            <person name="Underwood Anthony"/>
            <person name="Al-Shahib Ali"/>
        </authorList>
    </citation>
    <scope>NUCLEOTIDE SEQUENCE [LARGE SCALE GENOMIC DNA]</scope>
    <source>
        <strain evidence="9">P19_London_7_VIM_2_05_10</strain>
    </source>
</reference>
<dbReference type="RefSeq" id="WP_003090821.1">
    <property type="nucleotide sequence ID" value="NZ_AP014622.1"/>
</dbReference>
<reference evidence="4" key="9">
    <citation type="submission" date="2020-01" db="EMBL/GenBank/DDBJ databases">
        <title>Bacteria Cultured from War Wounds Associated with the Conflict in Eastern Ukraine.</title>
        <authorList>
            <person name="Snesrud E."/>
            <person name="Galac M.R."/>
            <person name="Mc Gann P."/>
            <person name="Valentine K."/>
            <person name="Viacheslav K."/>
        </authorList>
    </citation>
    <scope>NUCLEOTIDE SEQUENCE</scope>
    <source>
        <strain evidence="4">VNMU148</strain>
    </source>
</reference>
<reference evidence="6 11" key="6">
    <citation type="submission" date="2018-08" db="EMBL/GenBank/DDBJ databases">
        <title>Recombination of ecologically and evolutionarily significant loci maintains genetic cohesion in the Pseudomonas syringae species complex.</title>
        <authorList>
            <person name="Dillon M."/>
            <person name="Thakur S."/>
            <person name="Almeida R.N.D."/>
            <person name="Weir B.S."/>
            <person name="Guttman D.S."/>
        </authorList>
    </citation>
    <scope>NUCLEOTIDE SEQUENCE [LARGE SCALE GENOMIC DNA]</scope>
    <source>
        <strain evidence="6 11">ICMP 7846</strain>
    </source>
</reference>
<dbReference type="Proteomes" id="UP000194857">
    <property type="component" value="Unassembled WGS sequence"/>
</dbReference>
<evidence type="ECO:0000313" key="8">
    <source>
        <dbReference type="EMBL" id="WOS80475.1"/>
    </source>
</evidence>
<dbReference type="Proteomes" id="UP000644192">
    <property type="component" value="Unassembled WGS sequence"/>
</dbReference>
<dbReference type="EMBL" id="RBSQ01000674">
    <property type="protein sequence ID" value="RMS54194.1"/>
    <property type="molecule type" value="Genomic_DNA"/>
</dbReference>
<dbReference type="EMBL" id="NFFZ01000002">
    <property type="protein sequence ID" value="OTI65317.1"/>
    <property type="molecule type" value="Genomic_DNA"/>
</dbReference>
<evidence type="ECO:0000313" key="11">
    <source>
        <dbReference type="Proteomes" id="UP000270834"/>
    </source>
</evidence>
<dbReference type="Proteomes" id="UP000045039">
    <property type="component" value="Unassembled WGS sequence"/>
</dbReference>
<organism evidence="4 14">
    <name type="scientific">Pseudomonas aeruginosa</name>
    <dbReference type="NCBI Taxonomy" id="287"/>
    <lineage>
        <taxon>Bacteria</taxon>
        <taxon>Pseudomonadati</taxon>
        <taxon>Pseudomonadota</taxon>
        <taxon>Gammaproteobacteria</taxon>
        <taxon>Pseudomonadales</taxon>
        <taxon>Pseudomonadaceae</taxon>
        <taxon>Pseudomonas</taxon>
    </lineage>
</organism>
<reference evidence="1" key="3">
    <citation type="submission" date="2015-08" db="EMBL/GenBank/DDBJ databases">
        <title>Pseudomonas aeruginosa strain CCBH4851 chromosome region.</title>
        <authorList>
            <person name="Silveira M.C."/>
            <person name="Carvalho-Assef A.P.D."/>
            <person name="Albano R.M."/>
        </authorList>
    </citation>
    <scope>NUCLEOTIDE SEQUENCE</scope>
    <source>
        <strain evidence="1">CCBH4851</strain>
    </source>
</reference>
<dbReference type="EMBL" id="KT454971">
    <property type="protein sequence ID" value="ALI59344.1"/>
    <property type="molecule type" value="Genomic_DNA"/>
</dbReference>
<reference evidence="7 12" key="5">
    <citation type="submission" date="2017-08" db="EMBL/GenBank/DDBJ databases">
        <authorList>
            <person name="Feschi L."/>
            <person name="Jeukens J."/>
            <person name="Emond-Rheault J.-G."/>
            <person name="Kukavica-Ibrulj I."/>
            <person name="Boyle B."/>
            <person name="Levesque R.C."/>
        </authorList>
    </citation>
    <scope>NUCLEOTIDE SEQUENCE [LARGE SCALE GENOMIC DNA]</scope>
    <source>
        <strain evidence="7 12">PA-W36</strain>
    </source>
</reference>
<evidence type="ECO:0000313" key="7">
    <source>
        <dbReference type="EMBL" id="RPM23137.1"/>
    </source>
</evidence>
<name>A0A069QEH3_PSEAI</name>
<dbReference type="EMBL" id="NSNE01000001">
    <property type="protein sequence ID" value="RPM23137.1"/>
    <property type="molecule type" value="Genomic_DNA"/>
</dbReference>
<evidence type="ECO:0000313" key="4">
    <source>
        <dbReference type="EMBL" id="MZZ13052.1"/>
    </source>
</evidence>
<sequence length="62" mass="7097">MPRIALVLGVLLVSACAQPVTPDSIVEESFSRSASERQLEELNRQGLPYEQYRLRRQRILGR</sequence>
<dbReference type="EMBL" id="CP136986">
    <property type="protein sequence ID" value="WOS80475.1"/>
    <property type="molecule type" value="Genomic_DNA"/>
</dbReference>
<dbReference type="PATRIC" id="fig|287.1477.peg.2007"/>
<evidence type="ECO:0000313" key="10">
    <source>
        <dbReference type="Proteomes" id="UP000194857"/>
    </source>
</evidence>
<evidence type="ECO:0000313" key="12">
    <source>
        <dbReference type="Proteomes" id="UP000284767"/>
    </source>
</evidence>
<dbReference type="Proteomes" id="UP000284767">
    <property type="component" value="Unassembled WGS sequence"/>
</dbReference>
<reference evidence="5 10" key="4">
    <citation type="submission" date="2017-05" db="EMBL/GenBank/DDBJ databases">
        <authorList>
            <person name="Song R."/>
            <person name="Chenine A.L."/>
            <person name="Ruprecht R.M."/>
        </authorList>
    </citation>
    <scope>NUCLEOTIDE SEQUENCE [LARGE SCALE GENOMIC DNA]</scope>
    <source>
        <strain evidence="5 10">S567_C10_BS</strain>
    </source>
</reference>
<accession>A0A1S1C154</accession>
<dbReference type="PROSITE" id="PS51257">
    <property type="entry name" value="PROKAR_LIPOPROTEIN"/>
    <property type="match status" value="1"/>
</dbReference>
<dbReference type="Proteomes" id="UP000433532">
    <property type="component" value="Unassembled WGS sequence"/>
</dbReference>
<reference evidence="3 13" key="8">
    <citation type="submission" date="2019-11" db="EMBL/GenBank/DDBJ databases">
        <title>Genomes of ocular Pseudomonas aeruginosa isolates.</title>
        <authorList>
            <person name="Khan M."/>
            <person name="Rice S.A."/>
            <person name="Willcox M.D.P."/>
            <person name="Stapleton F."/>
        </authorList>
    </citation>
    <scope>NUCLEOTIDE SEQUENCE [LARGE SCALE GENOMIC DNA]</scope>
    <source>
        <strain evidence="3 13">PA221</strain>
    </source>
</reference>
<dbReference type="Proteomes" id="UP001297540">
    <property type="component" value="Chromosome"/>
</dbReference>
<dbReference type="EMBL" id="WXZT01000006">
    <property type="protein sequence ID" value="MZZ13052.1"/>
    <property type="molecule type" value="Genomic_DNA"/>
</dbReference>
<evidence type="ECO:0000313" key="9">
    <source>
        <dbReference type="Proteomes" id="UP000045039"/>
    </source>
</evidence>
<protein>
    <submittedName>
        <fullName evidence="4">Uncharacterized protein</fullName>
    </submittedName>
</protein>
<gene>
    <name evidence="6" type="ORF">ALP65_03809</name>
    <name evidence="5" type="ORF">CAZ10_06010</name>
    <name evidence="1" type="ORF">CCBH4851_00645</name>
    <name evidence="3" type="ORF">GNQ48_27300</name>
    <name evidence="4" type="ORF">GUL26_12420</name>
    <name evidence="7" type="ORF">IPC1295_01135</name>
    <name evidence="8" type="ORF">L4V69_15375</name>
    <name evidence="2" type="ORF">PAERUG_P19_London_7_VIM_2_05_10_03212</name>
</gene>
<reference evidence="7 12" key="7">
    <citation type="submission" date="2019-01" db="EMBL/GenBank/DDBJ databases">
        <title>The Pseudomonas aeruginosa pan-genome provides new insights on its population structure, horizontal gene transfer and pathogenicity.</title>
        <authorList>
            <person name="Freschi L."/>
            <person name="Vincent A.T."/>
            <person name="Jeukens J."/>
            <person name="Emond-Rheault J.-G."/>
            <person name="Kukavica-Ibrulj I."/>
            <person name="Dupont M.-J."/>
            <person name="Charette S.J."/>
            <person name="Boyle B."/>
            <person name="Levesque R.C."/>
        </authorList>
    </citation>
    <scope>NUCLEOTIDE SEQUENCE [LARGE SCALE GENOMIC DNA]</scope>
    <source>
        <strain evidence="7 12">PA-W36</strain>
    </source>
</reference>
<dbReference type="EMBL" id="CVVU01000203">
    <property type="protein sequence ID" value="CRP03263.1"/>
    <property type="molecule type" value="Genomic_DNA"/>
</dbReference>
<evidence type="ECO:0000313" key="2">
    <source>
        <dbReference type="EMBL" id="CRP03263.1"/>
    </source>
</evidence>
<evidence type="ECO:0000313" key="13">
    <source>
        <dbReference type="Proteomes" id="UP000433532"/>
    </source>
</evidence>